<dbReference type="RefSeq" id="WP_127742854.1">
    <property type="nucleotide sequence ID" value="NZ_RZTZ01000028.1"/>
</dbReference>
<reference evidence="1 2" key="1">
    <citation type="submission" date="2019-01" db="EMBL/GenBank/DDBJ databases">
        <title>Bacillus sp. M5HDSG1-1, whole genome shotgun sequence.</title>
        <authorList>
            <person name="Tuo L."/>
        </authorList>
    </citation>
    <scope>NUCLEOTIDE SEQUENCE [LARGE SCALE GENOMIC DNA]</scope>
    <source>
        <strain evidence="1 2">M5HDSG1-1</strain>
    </source>
</reference>
<name>A0A3S2WYN8_9BACI</name>
<dbReference type="AlphaFoldDB" id="A0A3S2WYN8"/>
<dbReference type="EMBL" id="RZTZ01000028">
    <property type="protein sequence ID" value="RVT56491.1"/>
    <property type="molecule type" value="Genomic_DNA"/>
</dbReference>
<evidence type="ECO:0000313" key="1">
    <source>
        <dbReference type="EMBL" id="RVT56491.1"/>
    </source>
</evidence>
<sequence length="473" mass="54771">MADKNQKNIIALNQELMRIANIVANNEKEAALLIEETKKEAVNAIIPIKSERRLLKLLAKQVEKVPSAGQYYQVQNSFLNGLRKVDKQGRLLLILHYYKDYSIQKSARIIGYSEKEAKQMLMDALLQWTSGQTGADLQQLKQQLHSMLAYIDVEEPPEVKRPFQIKKLAPIITLLLFFFIGGAGSQALKAEAEVNPGIDILALYKESIKQEEALDDVRAAIETAGYQDVYFSVDSNAEYAYLDIEGKENEAKQEEIISFIEEEMQKRNLDFFLETNFYIPEESPQMEEVEMDEETEVSNEITEKIVNQLSEKIMGEFEINSDMFYPLWVNWSTVAWSIEIPEEIGKKQEAENITQAILNEYKDDRKLFVEEYRYKDHEQTYTWGNVIEYINSALASSENYTFKALFADPDDGVMKFDVRLYLLKTDKDAEVIAREVKRSITRFLETNEIKEITEDNPYEIIVRDNKNQEIDTD</sequence>
<accession>A0A3S2WYN8</accession>
<gene>
    <name evidence="1" type="ORF">EM808_27420</name>
</gene>
<comment type="caution">
    <text evidence="1">The sequence shown here is derived from an EMBL/GenBank/DDBJ whole genome shotgun (WGS) entry which is preliminary data.</text>
</comment>
<keyword evidence="2" id="KW-1185">Reference proteome</keyword>
<organism evidence="1 2">
    <name type="scientific">Niallia taxi</name>
    <dbReference type="NCBI Taxonomy" id="2499688"/>
    <lineage>
        <taxon>Bacteria</taxon>
        <taxon>Bacillati</taxon>
        <taxon>Bacillota</taxon>
        <taxon>Bacilli</taxon>
        <taxon>Bacillales</taxon>
        <taxon>Bacillaceae</taxon>
        <taxon>Niallia</taxon>
    </lineage>
</organism>
<evidence type="ECO:0000313" key="2">
    <source>
        <dbReference type="Proteomes" id="UP000288024"/>
    </source>
</evidence>
<proteinExistence type="predicted"/>
<dbReference type="Proteomes" id="UP000288024">
    <property type="component" value="Unassembled WGS sequence"/>
</dbReference>
<protein>
    <submittedName>
        <fullName evidence="1">Uncharacterized protein</fullName>
    </submittedName>
</protein>